<dbReference type="InterPro" id="IPR049562">
    <property type="entry name" value="SLC25A33/36-like"/>
</dbReference>
<dbReference type="PROSITE" id="PS50920">
    <property type="entry name" value="SOLCAR"/>
    <property type="match status" value="3"/>
</dbReference>
<comment type="subcellular location">
    <subcellularLocation>
        <location evidence="1">Mitochondrion inner membrane</location>
        <topology evidence="1">Multi-pass membrane protein</topology>
    </subcellularLocation>
</comment>
<dbReference type="PANTHER" id="PTHR45829">
    <property type="entry name" value="MITOCHONDRIAL CARRIER PROTEIN RIM2"/>
    <property type="match status" value="1"/>
</dbReference>
<keyword evidence="5" id="KW-0999">Mitochondrion inner membrane</keyword>
<keyword evidence="2 11" id="KW-0813">Transport</keyword>
<dbReference type="InterPro" id="IPR002067">
    <property type="entry name" value="MCP"/>
</dbReference>
<evidence type="ECO:0000256" key="11">
    <source>
        <dbReference type="RuleBase" id="RU000488"/>
    </source>
</evidence>
<gene>
    <name evidence="13" type="ORF">C8A01DRAFT_17272</name>
</gene>
<dbReference type="Gene3D" id="1.50.40.10">
    <property type="entry name" value="Mitochondrial carrier domain"/>
    <property type="match status" value="2"/>
</dbReference>
<dbReference type="GO" id="GO:0005743">
    <property type="term" value="C:mitochondrial inner membrane"/>
    <property type="evidence" value="ECO:0007669"/>
    <property type="project" value="UniProtKB-SubCell"/>
</dbReference>
<feature type="repeat" description="Solcar" evidence="10">
    <location>
        <begin position="171"/>
        <end position="265"/>
    </location>
</feature>
<comment type="caution">
    <text evidence="13">The sequence shown here is derived from an EMBL/GenBank/DDBJ whole genome shotgun (WGS) entry which is preliminary data.</text>
</comment>
<dbReference type="InterPro" id="IPR018108">
    <property type="entry name" value="MCP_transmembrane"/>
</dbReference>
<feature type="repeat" description="Solcar" evidence="10">
    <location>
        <begin position="55"/>
        <end position="162"/>
    </location>
</feature>
<dbReference type="EMBL" id="MU854422">
    <property type="protein sequence ID" value="KAK4038673.1"/>
    <property type="molecule type" value="Genomic_DNA"/>
</dbReference>
<dbReference type="PRINTS" id="PR00926">
    <property type="entry name" value="MITOCARRIER"/>
</dbReference>
<comment type="catalytic activity">
    <reaction evidence="9">
        <text>5-methyl-UTP(out) + UTP(in) = 5-methyl-UTP(in) + UTP(out)</text>
        <dbReference type="Rhea" id="RHEA:73523"/>
        <dbReference type="ChEBI" id="CHEBI:46398"/>
        <dbReference type="ChEBI" id="CHEBI:63527"/>
    </reaction>
</comment>
<evidence type="ECO:0000256" key="8">
    <source>
        <dbReference type="ARBA" id="ARBA00023136"/>
    </source>
</evidence>
<comment type="similarity">
    <text evidence="11">Belongs to the mitochondrial carrier (TC 2.A.29) family.</text>
</comment>
<keyword evidence="4" id="KW-0677">Repeat</keyword>
<evidence type="ECO:0000256" key="7">
    <source>
        <dbReference type="ARBA" id="ARBA00023128"/>
    </source>
</evidence>
<evidence type="ECO:0000256" key="9">
    <source>
        <dbReference type="ARBA" id="ARBA00093195"/>
    </source>
</evidence>
<keyword evidence="7" id="KW-0496">Mitochondrion</keyword>
<dbReference type="GO" id="GO:1990519">
    <property type="term" value="P:pyrimidine nucleotide import into mitochondrion"/>
    <property type="evidence" value="ECO:0007669"/>
    <property type="project" value="TreeGrafter"/>
</dbReference>
<dbReference type="InterPro" id="IPR023395">
    <property type="entry name" value="MCP_dom_sf"/>
</dbReference>
<keyword evidence="6" id="KW-1133">Transmembrane helix</keyword>
<evidence type="ECO:0000256" key="2">
    <source>
        <dbReference type="ARBA" id="ARBA00022448"/>
    </source>
</evidence>
<feature type="repeat" description="Solcar" evidence="10">
    <location>
        <begin position="287"/>
        <end position="376"/>
    </location>
</feature>
<dbReference type="Proteomes" id="UP001303115">
    <property type="component" value="Unassembled WGS sequence"/>
</dbReference>
<evidence type="ECO:0000313" key="14">
    <source>
        <dbReference type="Proteomes" id="UP001303115"/>
    </source>
</evidence>
<keyword evidence="3 10" id="KW-0812">Transmembrane</keyword>
<dbReference type="Pfam" id="PF00153">
    <property type="entry name" value="Mito_carr"/>
    <property type="match status" value="3"/>
</dbReference>
<evidence type="ECO:0000256" key="12">
    <source>
        <dbReference type="SAM" id="MobiDB-lite"/>
    </source>
</evidence>
<evidence type="ECO:0000256" key="1">
    <source>
        <dbReference type="ARBA" id="ARBA00004448"/>
    </source>
</evidence>
<evidence type="ECO:0000256" key="3">
    <source>
        <dbReference type="ARBA" id="ARBA00022692"/>
    </source>
</evidence>
<organism evidence="13 14">
    <name type="scientific">Parachaetomium inaequale</name>
    <dbReference type="NCBI Taxonomy" id="2588326"/>
    <lineage>
        <taxon>Eukaryota</taxon>
        <taxon>Fungi</taxon>
        <taxon>Dikarya</taxon>
        <taxon>Ascomycota</taxon>
        <taxon>Pezizomycotina</taxon>
        <taxon>Sordariomycetes</taxon>
        <taxon>Sordariomycetidae</taxon>
        <taxon>Sordariales</taxon>
        <taxon>Chaetomiaceae</taxon>
        <taxon>Parachaetomium</taxon>
    </lineage>
</organism>
<evidence type="ECO:0000256" key="6">
    <source>
        <dbReference type="ARBA" id="ARBA00022989"/>
    </source>
</evidence>
<keyword evidence="8 10" id="KW-0472">Membrane</keyword>
<dbReference type="SUPFAM" id="SSF103506">
    <property type="entry name" value="Mitochondrial carrier"/>
    <property type="match status" value="1"/>
</dbReference>
<name>A0AAN6PD32_9PEZI</name>
<sequence>MASASAARSTMPGGPEKSTAHADAPLTQSRETGDVNPESRQGDPIVNRKESTSFAKSWAHMVAGGIGGMTAATLTAPLDVLKTRLQSDFYQAQIAASRSSIVAPMNPLRTAAFHFNETMSILGAVYRQEGPRALFKGLGPNLVGVIPARSINFFTYGNGKRIIGEYFDNKDSPWVHLSAGGLAGVVTSTATNPIWMVKTRLQLDKNMALESGGVAKRRYKNSLDCIRQVLRDEGIRGLYKGMSASYLGVAESTMHWMLYEQIKRSLTRREERIALSGRPKNWWDYTVDWTGKFGAAGFSKFIAAVITYPHEVARTRLRQAPMADGRPKYTGLVQCFKLVFKEEGMLGLYGGMTPHLLRTVPSAAIMFGMYEGILRLLHTPA</sequence>
<accession>A0AAN6PD32</accession>
<evidence type="ECO:0000256" key="10">
    <source>
        <dbReference type="PROSITE-ProRule" id="PRU00282"/>
    </source>
</evidence>
<protein>
    <submittedName>
        <fullName evidence="13">Mitochondrial carrier domain-containing protein</fullName>
    </submittedName>
</protein>
<keyword evidence="14" id="KW-1185">Reference proteome</keyword>
<evidence type="ECO:0000256" key="5">
    <source>
        <dbReference type="ARBA" id="ARBA00022792"/>
    </source>
</evidence>
<evidence type="ECO:0000256" key="4">
    <source>
        <dbReference type="ARBA" id="ARBA00022737"/>
    </source>
</evidence>
<dbReference type="AlphaFoldDB" id="A0AAN6PD32"/>
<evidence type="ECO:0000313" key="13">
    <source>
        <dbReference type="EMBL" id="KAK4038673.1"/>
    </source>
</evidence>
<proteinExistence type="inferred from homology"/>
<dbReference type="FunFam" id="1.50.40.10:FF:000079">
    <property type="entry name" value="Mitochondrial carrier protein RIM2"/>
    <property type="match status" value="1"/>
</dbReference>
<reference evidence="14" key="1">
    <citation type="journal article" date="2023" name="Mol. Phylogenet. Evol.">
        <title>Genome-scale phylogeny and comparative genomics of the fungal order Sordariales.</title>
        <authorList>
            <person name="Hensen N."/>
            <person name="Bonometti L."/>
            <person name="Westerberg I."/>
            <person name="Brannstrom I.O."/>
            <person name="Guillou S."/>
            <person name="Cros-Aarteil S."/>
            <person name="Calhoun S."/>
            <person name="Haridas S."/>
            <person name="Kuo A."/>
            <person name="Mondo S."/>
            <person name="Pangilinan J."/>
            <person name="Riley R."/>
            <person name="LaButti K."/>
            <person name="Andreopoulos B."/>
            <person name="Lipzen A."/>
            <person name="Chen C."/>
            <person name="Yan M."/>
            <person name="Daum C."/>
            <person name="Ng V."/>
            <person name="Clum A."/>
            <person name="Steindorff A."/>
            <person name="Ohm R.A."/>
            <person name="Martin F."/>
            <person name="Silar P."/>
            <person name="Natvig D.O."/>
            <person name="Lalanne C."/>
            <person name="Gautier V."/>
            <person name="Ament-Velasquez S.L."/>
            <person name="Kruys A."/>
            <person name="Hutchinson M.I."/>
            <person name="Powell A.J."/>
            <person name="Barry K."/>
            <person name="Miller A.N."/>
            <person name="Grigoriev I.V."/>
            <person name="Debuchy R."/>
            <person name="Gladieux P."/>
            <person name="Hiltunen Thoren M."/>
            <person name="Johannesson H."/>
        </authorList>
    </citation>
    <scope>NUCLEOTIDE SEQUENCE [LARGE SCALE GENOMIC DNA]</scope>
    <source>
        <strain evidence="14">CBS 284.82</strain>
    </source>
</reference>
<feature type="region of interest" description="Disordered" evidence="12">
    <location>
        <begin position="1"/>
        <end position="48"/>
    </location>
</feature>
<dbReference type="GO" id="GO:0015218">
    <property type="term" value="F:pyrimidine nucleotide transmembrane transporter activity"/>
    <property type="evidence" value="ECO:0007669"/>
    <property type="project" value="InterPro"/>
</dbReference>
<dbReference type="FunFam" id="1.50.40.10:FF:000088">
    <property type="entry name" value="Mitochondrial carrier protein RIM2"/>
    <property type="match status" value="1"/>
</dbReference>
<dbReference type="PANTHER" id="PTHR45829:SF4">
    <property type="entry name" value="MITOCHONDRIAL CARRIER PROTEIN RIM2"/>
    <property type="match status" value="1"/>
</dbReference>